<name>A0A7D9JEW0_PARCT</name>
<sequence length="133" mass="14384">MSGTTVTKKRSIGEPYYICNHSDCNNYHDGDIDNRDYDNPDDGKNDNNSSDDVNFGGDSIDHDNGCAGGDDVHDSGDGDYGYDGAVGDSGGGGDSGVVYPEKLFLLVYHNNKKFTMIKRFGNKTIELGRSTKV</sequence>
<feature type="compositionally biased region" description="Basic and acidic residues" evidence="1">
    <location>
        <begin position="29"/>
        <end position="45"/>
    </location>
</feature>
<dbReference type="Proteomes" id="UP001152795">
    <property type="component" value="Unassembled WGS sequence"/>
</dbReference>
<feature type="region of interest" description="Disordered" evidence="1">
    <location>
        <begin position="29"/>
        <end position="92"/>
    </location>
</feature>
<evidence type="ECO:0000256" key="1">
    <source>
        <dbReference type="SAM" id="MobiDB-lite"/>
    </source>
</evidence>
<organism evidence="2 3">
    <name type="scientific">Paramuricea clavata</name>
    <name type="common">Red gorgonian</name>
    <name type="synonym">Violescent sea-whip</name>
    <dbReference type="NCBI Taxonomy" id="317549"/>
    <lineage>
        <taxon>Eukaryota</taxon>
        <taxon>Metazoa</taxon>
        <taxon>Cnidaria</taxon>
        <taxon>Anthozoa</taxon>
        <taxon>Octocorallia</taxon>
        <taxon>Malacalcyonacea</taxon>
        <taxon>Plexauridae</taxon>
        <taxon>Paramuricea</taxon>
    </lineage>
</organism>
<keyword evidence="3" id="KW-1185">Reference proteome</keyword>
<accession>A0A7D9JEW0</accession>
<comment type="caution">
    <text evidence="2">The sequence shown here is derived from an EMBL/GenBank/DDBJ whole genome shotgun (WGS) entry which is preliminary data.</text>
</comment>
<dbReference type="EMBL" id="CACRXK020015418">
    <property type="protein sequence ID" value="CAB4028343.1"/>
    <property type="molecule type" value="Genomic_DNA"/>
</dbReference>
<evidence type="ECO:0000313" key="3">
    <source>
        <dbReference type="Proteomes" id="UP001152795"/>
    </source>
</evidence>
<reference evidence="2" key="1">
    <citation type="submission" date="2020-04" db="EMBL/GenBank/DDBJ databases">
        <authorList>
            <person name="Alioto T."/>
            <person name="Alioto T."/>
            <person name="Gomez Garrido J."/>
        </authorList>
    </citation>
    <scope>NUCLEOTIDE SEQUENCE</scope>
    <source>
        <strain evidence="2">A484AB</strain>
    </source>
</reference>
<feature type="compositionally biased region" description="Low complexity" evidence="1">
    <location>
        <begin position="46"/>
        <end position="58"/>
    </location>
</feature>
<dbReference type="AlphaFoldDB" id="A0A7D9JEW0"/>
<evidence type="ECO:0000313" key="2">
    <source>
        <dbReference type="EMBL" id="CAB4028343.1"/>
    </source>
</evidence>
<proteinExistence type="predicted"/>
<feature type="compositionally biased region" description="Basic and acidic residues" evidence="1">
    <location>
        <begin position="59"/>
        <end position="76"/>
    </location>
</feature>
<protein>
    <submittedName>
        <fullName evidence="2">Uncharacterized protein</fullName>
    </submittedName>
</protein>
<gene>
    <name evidence="2" type="ORF">PACLA_8A064808</name>
</gene>